<feature type="domain" description="DUF2264" evidence="1">
    <location>
        <begin position="12"/>
        <end position="355"/>
    </location>
</feature>
<evidence type="ECO:0000313" key="3">
    <source>
        <dbReference type="EMBL" id="GEA49899.1"/>
    </source>
</evidence>
<dbReference type="InterPro" id="IPR016624">
    <property type="entry name" value="UCP014753"/>
</dbReference>
<dbReference type="EMBL" id="BJLF01000002">
    <property type="protein sequence ID" value="GEA49899.1"/>
    <property type="molecule type" value="Genomic_DNA"/>
</dbReference>
<accession>A0A4Y3HRY7</accession>
<protein>
    <recommendedName>
        <fullName evidence="5">DUF2264 domain-containing protein</fullName>
    </recommendedName>
</protein>
<dbReference type="PANTHER" id="PTHR35339">
    <property type="entry name" value="LINALOOL DEHYDRATASE_ISOMERASE DOMAIN-CONTAINING PROTEIN"/>
    <property type="match status" value="1"/>
</dbReference>
<dbReference type="RefSeq" id="WP_141344232.1">
    <property type="nucleotide sequence ID" value="NZ_BJLF01000002.1"/>
</dbReference>
<evidence type="ECO:0000259" key="2">
    <source>
        <dbReference type="Pfam" id="PF20938"/>
    </source>
</evidence>
<dbReference type="PIRSF" id="PIRSF014753">
    <property type="entry name" value="UCP014753"/>
    <property type="match status" value="1"/>
</dbReference>
<dbReference type="Pfam" id="PF20938">
    <property type="entry name" value="DUF2264_C"/>
    <property type="match status" value="1"/>
</dbReference>
<dbReference type="Proteomes" id="UP000318717">
    <property type="component" value="Unassembled WGS sequence"/>
</dbReference>
<keyword evidence="4" id="KW-1185">Reference proteome</keyword>
<proteinExistence type="predicted"/>
<evidence type="ECO:0000259" key="1">
    <source>
        <dbReference type="Pfam" id="PF10022"/>
    </source>
</evidence>
<dbReference type="InterPro" id="IPR049237">
    <property type="entry name" value="DUF2264_C"/>
</dbReference>
<dbReference type="AlphaFoldDB" id="A0A4Y3HRY7"/>
<organism evidence="3 4">
    <name type="scientific">Vibrio inusitatus NBRC 102082</name>
    <dbReference type="NCBI Taxonomy" id="1219070"/>
    <lineage>
        <taxon>Bacteria</taxon>
        <taxon>Pseudomonadati</taxon>
        <taxon>Pseudomonadota</taxon>
        <taxon>Gammaproteobacteria</taxon>
        <taxon>Vibrionales</taxon>
        <taxon>Vibrionaceae</taxon>
        <taxon>Vibrio</taxon>
    </lineage>
</organism>
<sequence length="577" mass="65094">MQNPFSNNPLESRADYQRLVNDMYEPLVPYYEKQGASIDFGDGSALFDMKASSLEGVARPLWGVIPLVVGGGEFKYWPLVREMITQGVDSESPHYWGATSDIDQRSVEMAVFGLLLALIPSEGWEPLDAETKEKFAVWLASIQQCMMAQNNWLFFTLLVQAGLRNVGRDDLVDDALEQTYLDRLASFYRGDGWYSDGGWGAIDHYGGFAMHFYSLIYATLLKNVDGQYADLFRERSNSFLEPFAYWFAENGECIAVGRSLIYRFATASFWGMAAVAGLDELPMSKIKGLWARQIRCWKDKPIFSSNGLLTRGYDYPNVAVAEAYNSPTSPYWAMKAFIPLLLPETHEFWQADAAPLNLNKRIYPMPAADSIVQRVGGHSVLHYGAHIITQWQPDKYNKFAYSTNFGMDVNSLQYSHSLSFGDNILAFSFDQGTNWQMRLSNEGCTVSDDGLEILWNSGSVDVTTNIIILNGGRFVRRHKFTLEQSAWVVESGFAIDTWRVEHQVLNQTNGSESVIDILGSNGRSIIRSLDGYQKSAQVINRIHTNIQSPRTQVPYLLSKLDAGEYELISEFEVNPKE</sequence>
<name>A0A4Y3HRY7_9VIBR</name>
<dbReference type="OrthoDB" id="9813465at2"/>
<evidence type="ECO:0000313" key="4">
    <source>
        <dbReference type="Proteomes" id="UP000318717"/>
    </source>
</evidence>
<dbReference type="PANTHER" id="PTHR35339:SF4">
    <property type="entry name" value="LINALOOL DEHYDRATASE_ISOMERASE DOMAIN-CONTAINING PROTEIN"/>
    <property type="match status" value="1"/>
</dbReference>
<evidence type="ECO:0008006" key="5">
    <source>
        <dbReference type="Google" id="ProtNLM"/>
    </source>
</evidence>
<gene>
    <name evidence="3" type="ORF">VIN01S_07030</name>
</gene>
<dbReference type="InterPro" id="IPR049349">
    <property type="entry name" value="DUF2264_N"/>
</dbReference>
<comment type="caution">
    <text evidence="3">The sequence shown here is derived from an EMBL/GenBank/DDBJ whole genome shotgun (WGS) entry which is preliminary data.</text>
</comment>
<feature type="domain" description="DUF2264" evidence="2">
    <location>
        <begin position="362"/>
        <end position="564"/>
    </location>
</feature>
<dbReference type="Pfam" id="PF10022">
    <property type="entry name" value="DUF2264"/>
    <property type="match status" value="1"/>
</dbReference>
<reference evidence="3 4" key="1">
    <citation type="submission" date="2019-06" db="EMBL/GenBank/DDBJ databases">
        <title>Whole genome shotgun sequence of Vibrio inusitatus NBRC 102082.</title>
        <authorList>
            <person name="Hosoyama A."/>
            <person name="Uohara A."/>
            <person name="Ohji S."/>
            <person name="Ichikawa N."/>
        </authorList>
    </citation>
    <scope>NUCLEOTIDE SEQUENCE [LARGE SCALE GENOMIC DNA]</scope>
    <source>
        <strain evidence="3 4">NBRC 102082</strain>
    </source>
</reference>